<protein>
    <submittedName>
        <fullName evidence="1">Uncharacterized protein</fullName>
    </submittedName>
</protein>
<gene>
    <name evidence="1" type="ORF">IFR04_004504</name>
</gene>
<name>A0A8H7WCP0_9HELO</name>
<evidence type="ECO:0000313" key="2">
    <source>
        <dbReference type="Proteomes" id="UP000664132"/>
    </source>
</evidence>
<dbReference type="Proteomes" id="UP000664132">
    <property type="component" value="Unassembled WGS sequence"/>
</dbReference>
<organism evidence="1 2">
    <name type="scientific">Cadophora malorum</name>
    <dbReference type="NCBI Taxonomy" id="108018"/>
    <lineage>
        <taxon>Eukaryota</taxon>
        <taxon>Fungi</taxon>
        <taxon>Dikarya</taxon>
        <taxon>Ascomycota</taxon>
        <taxon>Pezizomycotina</taxon>
        <taxon>Leotiomycetes</taxon>
        <taxon>Helotiales</taxon>
        <taxon>Ploettnerulaceae</taxon>
        <taxon>Cadophora</taxon>
    </lineage>
</organism>
<keyword evidence="2" id="KW-1185">Reference proteome</keyword>
<reference evidence="1" key="1">
    <citation type="submission" date="2021-02" db="EMBL/GenBank/DDBJ databases">
        <title>Genome sequence Cadophora malorum strain M34.</title>
        <authorList>
            <person name="Stefanovic E."/>
            <person name="Vu D."/>
            <person name="Scully C."/>
            <person name="Dijksterhuis J."/>
            <person name="Roader J."/>
            <person name="Houbraken J."/>
        </authorList>
    </citation>
    <scope>NUCLEOTIDE SEQUENCE</scope>
    <source>
        <strain evidence="1">M34</strain>
    </source>
</reference>
<comment type="caution">
    <text evidence="1">The sequence shown here is derived from an EMBL/GenBank/DDBJ whole genome shotgun (WGS) entry which is preliminary data.</text>
</comment>
<proteinExistence type="predicted"/>
<dbReference type="AlphaFoldDB" id="A0A8H7WCP0"/>
<accession>A0A8H7WCP0</accession>
<dbReference type="EMBL" id="JAFJYH010000050">
    <property type="protein sequence ID" value="KAG4422352.1"/>
    <property type="molecule type" value="Genomic_DNA"/>
</dbReference>
<sequence length="177" mass="21174">MANRKLSVINGIPFENCQHQANEDVHIDLQYAKHGCTREAFVAEPWNNCKDHTNTFLSLRFNKREDFRSKLGEKEWKRVEHEEDRIEQTRVNFVFYVKKNHEEKRKRIEQTRGETVSDAELRDIIGPDIMTRLKQAKQAWKAEVMKKREEYAAEIQKHPPRSRNPTLDLELLERVKF</sequence>
<evidence type="ECO:0000313" key="1">
    <source>
        <dbReference type="EMBL" id="KAG4422352.1"/>
    </source>
</evidence>